<dbReference type="Pfam" id="PF13263">
    <property type="entry name" value="PHP_C"/>
    <property type="match status" value="1"/>
</dbReference>
<dbReference type="GO" id="GO:0016787">
    <property type="term" value="F:hydrolase activity"/>
    <property type="evidence" value="ECO:0007669"/>
    <property type="project" value="UniProtKB-KW"/>
</dbReference>
<dbReference type="OrthoDB" id="9777619at2"/>
<dbReference type="SUPFAM" id="SSF89550">
    <property type="entry name" value="PHP domain-like"/>
    <property type="match status" value="1"/>
</dbReference>
<keyword evidence="1" id="KW-0378">Hydrolase</keyword>
<organism evidence="1 2">
    <name type="scientific">Clostridium disporicum</name>
    <dbReference type="NCBI Taxonomy" id="84024"/>
    <lineage>
        <taxon>Bacteria</taxon>
        <taxon>Bacillati</taxon>
        <taxon>Bacillota</taxon>
        <taxon>Clostridia</taxon>
        <taxon>Eubacteriales</taxon>
        <taxon>Clostridiaceae</taxon>
        <taxon>Clostridium</taxon>
    </lineage>
</organism>
<dbReference type="EMBL" id="CYZV01000003">
    <property type="protein sequence ID" value="CUN63569.1"/>
    <property type="molecule type" value="Genomic_DNA"/>
</dbReference>
<accession>A0A173YIJ9</accession>
<dbReference type="Gene3D" id="3.20.20.140">
    <property type="entry name" value="Metal-dependent hydrolases"/>
    <property type="match status" value="1"/>
</dbReference>
<sequence>MNVDFHVHGLLSKRKDFNKDFFMNEIYFSKDNGLDAIVLCEHFNAKDFLVIYDFLEKNYTYDGDRYIIDGISVFPAMEVSVKNKGHVILCGDRESIVNIYKSLETFREKENLIDLEELLDLAEVFNLLKIGAHPCRRGHKLCKHPHELLKRLDALDLNGKDIFKKGEGIARDEVINLSQELGLNIITGSDSHTPVQLGGIYTSLNKECKTIKELKECIKNNDYTIEINSALNFKIFSSKILKRYLLKADTYDKNTEFKI</sequence>
<dbReference type="EC" id="3.1.3.-" evidence="1"/>
<dbReference type="Proteomes" id="UP000095558">
    <property type="component" value="Unassembled WGS sequence"/>
</dbReference>
<dbReference type="AlphaFoldDB" id="A0A173YIJ9"/>
<protein>
    <submittedName>
        <fullName evidence="1">PHP domain</fullName>
        <ecNumber evidence="1">3.1.3.-</ecNumber>
    </submittedName>
</protein>
<evidence type="ECO:0000313" key="2">
    <source>
        <dbReference type="Proteomes" id="UP000095558"/>
    </source>
</evidence>
<gene>
    <name evidence="1" type="ORF">ERS852470_00364</name>
</gene>
<name>A0A173YIJ9_9CLOT</name>
<reference evidence="1 2" key="1">
    <citation type="submission" date="2015-09" db="EMBL/GenBank/DDBJ databases">
        <authorList>
            <consortium name="Pathogen Informatics"/>
        </authorList>
    </citation>
    <scope>NUCLEOTIDE SEQUENCE [LARGE SCALE GENOMIC DNA]</scope>
    <source>
        <strain evidence="1 2">2789STDY5834855</strain>
    </source>
</reference>
<evidence type="ECO:0000313" key="1">
    <source>
        <dbReference type="EMBL" id="CUN63569.1"/>
    </source>
</evidence>
<dbReference type="InterPro" id="IPR016195">
    <property type="entry name" value="Pol/histidinol_Pase-like"/>
</dbReference>
<proteinExistence type="predicted"/>